<gene>
    <name evidence="10" type="ORF">MICPUN_59896</name>
</gene>
<dbReference type="GO" id="GO:0008320">
    <property type="term" value="F:protein transmembrane transporter activity"/>
    <property type="evidence" value="ECO:0007669"/>
    <property type="project" value="InterPro"/>
</dbReference>
<accession>C1E9Z8</accession>
<dbReference type="InterPro" id="IPR037930">
    <property type="entry name" value="Tom40"/>
</dbReference>
<dbReference type="STRING" id="296587.C1E9Z8"/>
<evidence type="ECO:0000256" key="9">
    <source>
        <dbReference type="ARBA" id="ARBA00023136"/>
    </source>
</evidence>
<name>C1E9Z8_MICCC</name>
<dbReference type="OrthoDB" id="19656at2759"/>
<evidence type="ECO:0000256" key="7">
    <source>
        <dbReference type="ARBA" id="ARBA00022927"/>
    </source>
</evidence>
<dbReference type="OMA" id="RWRGRIN"/>
<dbReference type="InParanoid" id="C1E9Z8"/>
<dbReference type="RefSeq" id="XP_002503511.1">
    <property type="nucleotide sequence ID" value="XM_002503465.1"/>
</dbReference>
<evidence type="ECO:0000313" key="10">
    <source>
        <dbReference type="EMBL" id="ACO64769.1"/>
    </source>
</evidence>
<organism evidence="10 11">
    <name type="scientific">Micromonas commoda (strain RCC299 / NOUM17 / CCMP2709)</name>
    <name type="common">Picoplanktonic green alga</name>
    <dbReference type="NCBI Taxonomy" id="296587"/>
    <lineage>
        <taxon>Eukaryota</taxon>
        <taxon>Viridiplantae</taxon>
        <taxon>Chlorophyta</taxon>
        <taxon>Mamiellophyceae</taxon>
        <taxon>Mamiellales</taxon>
        <taxon>Mamiellaceae</taxon>
        <taxon>Micromonas</taxon>
    </lineage>
</organism>
<dbReference type="Proteomes" id="UP000002009">
    <property type="component" value="Chromosome 7"/>
</dbReference>
<comment type="subcellular location">
    <subcellularLocation>
        <location evidence="1">Mitochondrion outer membrane</location>
        <topology evidence="1">Multi-pass membrane protein</topology>
    </subcellularLocation>
</comment>
<evidence type="ECO:0000313" key="11">
    <source>
        <dbReference type="Proteomes" id="UP000002009"/>
    </source>
</evidence>
<keyword evidence="3" id="KW-0813">Transport</keyword>
<dbReference type="PANTHER" id="PTHR10802">
    <property type="entry name" value="MITOCHONDRIAL IMPORT RECEPTOR SUBUNIT TOM40"/>
    <property type="match status" value="1"/>
</dbReference>
<dbReference type="InterPro" id="IPR023614">
    <property type="entry name" value="Porin_dom_sf"/>
</dbReference>
<comment type="similarity">
    <text evidence="2">Belongs to the Tom40 family.</text>
</comment>
<keyword evidence="7" id="KW-0653">Protein transport</keyword>
<dbReference type="eggNOG" id="KOG3296">
    <property type="taxonomic scope" value="Eukaryota"/>
</dbReference>
<dbReference type="InterPro" id="IPR027246">
    <property type="entry name" value="Porin_Euk/Tom40"/>
</dbReference>
<reference evidence="10 11" key="1">
    <citation type="journal article" date="2009" name="Science">
        <title>Green evolution and dynamic adaptations revealed by genomes of the marine picoeukaryotes Micromonas.</title>
        <authorList>
            <person name="Worden A.Z."/>
            <person name="Lee J.H."/>
            <person name="Mock T."/>
            <person name="Rouze P."/>
            <person name="Simmons M.P."/>
            <person name="Aerts A.L."/>
            <person name="Allen A.E."/>
            <person name="Cuvelier M.L."/>
            <person name="Derelle E."/>
            <person name="Everett M.V."/>
            <person name="Foulon E."/>
            <person name="Grimwood J."/>
            <person name="Gundlach H."/>
            <person name="Henrissat B."/>
            <person name="Napoli C."/>
            <person name="McDonald S.M."/>
            <person name="Parker M.S."/>
            <person name="Rombauts S."/>
            <person name="Salamov A."/>
            <person name="Von Dassow P."/>
            <person name="Badger J.H."/>
            <person name="Coutinho P.M."/>
            <person name="Demir E."/>
            <person name="Dubchak I."/>
            <person name="Gentemann C."/>
            <person name="Eikrem W."/>
            <person name="Gready J.E."/>
            <person name="John U."/>
            <person name="Lanier W."/>
            <person name="Lindquist E.A."/>
            <person name="Lucas S."/>
            <person name="Mayer K.F."/>
            <person name="Moreau H."/>
            <person name="Not F."/>
            <person name="Otillar R."/>
            <person name="Panaud O."/>
            <person name="Pangilinan J."/>
            <person name="Paulsen I."/>
            <person name="Piegu B."/>
            <person name="Poliakov A."/>
            <person name="Robbens S."/>
            <person name="Schmutz J."/>
            <person name="Toulza E."/>
            <person name="Wyss T."/>
            <person name="Zelensky A."/>
            <person name="Zhou K."/>
            <person name="Armbrust E.V."/>
            <person name="Bhattacharya D."/>
            <person name="Goodenough U.W."/>
            <person name="Van de Peer Y."/>
            <person name="Grigoriev I.V."/>
        </authorList>
    </citation>
    <scope>NUCLEOTIDE SEQUENCE [LARGE SCALE GENOMIC DNA]</scope>
    <source>
        <strain evidence="11">RCC299 / NOUM17</strain>
    </source>
</reference>
<keyword evidence="6" id="KW-1000">Mitochondrion outer membrane</keyword>
<evidence type="ECO:0000256" key="2">
    <source>
        <dbReference type="ARBA" id="ARBA00010510"/>
    </source>
</evidence>
<dbReference type="Pfam" id="PF01459">
    <property type="entry name" value="Porin_3"/>
    <property type="match status" value="1"/>
</dbReference>
<sequence length="219" mass="24074">MKAVGAKYAAESSFASNGSSTSAIEFDVSDAVSGRWESAEKVGAARKWKFDLDYEGSDSEAHLKLGDGRFGGVKYLRGVTKALSLGVDAFWLAEQSSVGFAARYTDKRSVATAQLASVGLLCLTYTKVDMKVKINEQLKQVMLASDFMWNWHTRKAHMSVGYDLIDGKNRWRGRINSAGTASSFYERHVSATCSIWTSNDINLPNRNWKFGVGITAQAM</sequence>
<evidence type="ECO:0000256" key="5">
    <source>
        <dbReference type="ARBA" id="ARBA00022692"/>
    </source>
</evidence>
<dbReference type="AlphaFoldDB" id="C1E9Z8"/>
<keyword evidence="5" id="KW-0812">Transmembrane</keyword>
<evidence type="ECO:0000256" key="6">
    <source>
        <dbReference type="ARBA" id="ARBA00022787"/>
    </source>
</evidence>
<keyword evidence="11" id="KW-1185">Reference proteome</keyword>
<dbReference type="KEGG" id="mis:MICPUN_59896"/>
<dbReference type="GO" id="GO:0005741">
    <property type="term" value="C:mitochondrial outer membrane"/>
    <property type="evidence" value="ECO:0007669"/>
    <property type="project" value="UniProtKB-SubCell"/>
</dbReference>
<dbReference type="GO" id="GO:0030150">
    <property type="term" value="P:protein import into mitochondrial matrix"/>
    <property type="evidence" value="ECO:0007669"/>
    <property type="project" value="InterPro"/>
</dbReference>
<proteinExistence type="inferred from homology"/>
<protein>
    <submittedName>
        <fullName evidence="10">Mitochondrial protein translocase family</fullName>
    </submittedName>
</protein>
<dbReference type="GeneID" id="8244802"/>
<evidence type="ECO:0000256" key="1">
    <source>
        <dbReference type="ARBA" id="ARBA00004374"/>
    </source>
</evidence>
<dbReference type="Gene3D" id="2.40.160.10">
    <property type="entry name" value="Porin"/>
    <property type="match status" value="2"/>
</dbReference>
<evidence type="ECO:0000256" key="3">
    <source>
        <dbReference type="ARBA" id="ARBA00022448"/>
    </source>
</evidence>
<keyword evidence="8" id="KW-0496">Mitochondrion</keyword>
<dbReference type="EMBL" id="CP001328">
    <property type="protein sequence ID" value="ACO64769.1"/>
    <property type="molecule type" value="Genomic_DNA"/>
</dbReference>
<evidence type="ECO:0000256" key="8">
    <source>
        <dbReference type="ARBA" id="ARBA00023128"/>
    </source>
</evidence>
<keyword evidence="9" id="KW-0472">Membrane</keyword>
<evidence type="ECO:0000256" key="4">
    <source>
        <dbReference type="ARBA" id="ARBA00022452"/>
    </source>
</evidence>
<keyword evidence="4" id="KW-1134">Transmembrane beta strand</keyword>